<dbReference type="GO" id="GO:0005524">
    <property type="term" value="F:ATP binding"/>
    <property type="evidence" value="ECO:0007669"/>
    <property type="project" value="UniProtKB-KW"/>
</dbReference>
<evidence type="ECO:0000313" key="11">
    <source>
        <dbReference type="Proteomes" id="UP000095767"/>
    </source>
</evidence>
<keyword evidence="6" id="KW-0067">ATP-binding</keyword>
<dbReference type="SUPFAM" id="SSF52540">
    <property type="entry name" value="P-loop containing nucleoside triphosphate hydrolases"/>
    <property type="match status" value="1"/>
</dbReference>
<dbReference type="Gene3D" id="1.10.10.10">
    <property type="entry name" value="Winged helix-like DNA-binding domain superfamily/Winged helix DNA-binding domain"/>
    <property type="match status" value="1"/>
</dbReference>
<comment type="caution">
    <text evidence="10">The sequence shown here is derived from an EMBL/GenBank/DDBJ whole genome shotgun (WGS) entry which is preliminary data.</text>
</comment>
<dbReference type="InterPro" id="IPR002182">
    <property type="entry name" value="NB-ARC"/>
</dbReference>
<dbReference type="Gene3D" id="1.20.5.4130">
    <property type="match status" value="1"/>
</dbReference>
<comment type="similarity">
    <text evidence="1">Belongs to the disease resistance NB-LRR family.</text>
</comment>
<dbReference type="Pfam" id="PF18052">
    <property type="entry name" value="Rx_N"/>
    <property type="match status" value="1"/>
</dbReference>
<accession>A0A1E5WFL4</accession>
<dbReference type="PANTHER" id="PTHR36766">
    <property type="entry name" value="PLANT BROAD-SPECTRUM MILDEW RESISTANCE PROTEIN RPW8"/>
    <property type="match status" value="1"/>
</dbReference>
<dbReference type="Proteomes" id="UP000095767">
    <property type="component" value="Unassembled WGS sequence"/>
</dbReference>
<proteinExistence type="inferred from homology"/>
<keyword evidence="2" id="KW-0433">Leucine-rich repeat</keyword>
<dbReference type="Gene3D" id="1.10.8.430">
    <property type="entry name" value="Helical domain of apoptotic protease-activating factors"/>
    <property type="match status" value="1"/>
</dbReference>
<evidence type="ECO:0000256" key="6">
    <source>
        <dbReference type="ARBA" id="ARBA00022840"/>
    </source>
</evidence>
<dbReference type="InterPro" id="IPR036388">
    <property type="entry name" value="WH-like_DNA-bd_sf"/>
</dbReference>
<dbReference type="GO" id="GO:0006952">
    <property type="term" value="P:defense response"/>
    <property type="evidence" value="ECO:0007669"/>
    <property type="project" value="UniProtKB-KW"/>
</dbReference>
<dbReference type="Gene3D" id="3.40.50.300">
    <property type="entry name" value="P-loop containing nucleotide triphosphate hydrolases"/>
    <property type="match status" value="1"/>
</dbReference>
<evidence type="ECO:0000259" key="8">
    <source>
        <dbReference type="Pfam" id="PF18052"/>
    </source>
</evidence>
<dbReference type="PRINTS" id="PR00364">
    <property type="entry name" value="DISEASERSIST"/>
</dbReference>
<dbReference type="PANTHER" id="PTHR36766:SF40">
    <property type="entry name" value="DISEASE RESISTANCE PROTEIN RGA3"/>
    <property type="match status" value="1"/>
</dbReference>
<reference evidence="10 11" key="1">
    <citation type="submission" date="2016-09" db="EMBL/GenBank/DDBJ databases">
        <title>The draft genome of Dichanthelium oligosanthes: A C3 panicoid grass species.</title>
        <authorList>
            <person name="Studer A.J."/>
            <person name="Schnable J.C."/>
            <person name="Brutnell T.P."/>
        </authorList>
    </citation>
    <scope>NUCLEOTIDE SEQUENCE [LARGE SCALE GENOMIC DNA]</scope>
    <source>
        <strain evidence="11">cv. Kellogg 1175</strain>
        <tissue evidence="10">Leaf</tissue>
    </source>
</reference>
<evidence type="ECO:0000256" key="2">
    <source>
        <dbReference type="ARBA" id="ARBA00022614"/>
    </source>
</evidence>
<evidence type="ECO:0000256" key="3">
    <source>
        <dbReference type="ARBA" id="ARBA00022737"/>
    </source>
</evidence>
<dbReference type="EMBL" id="LWDX02009883">
    <property type="protein sequence ID" value="OEL36197.1"/>
    <property type="molecule type" value="Genomic_DNA"/>
</dbReference>
<dbReference type="Pfam" id="PF00931">
    <property type="entry name" value="NB-ARC"/>
    <property type="match status" value="1"/>
</dbReference>
<dbReference type="InterPro" id="IPR042197">
    <property type="entry name" value="Apaf_helical"/>
</dbReference>
<evidence type="ECO:0000259" key="9">
    <source>
        <dbReference type="Pfam" id="PF23559"/>
    </source>
</evidence>
<keyword evidence="3" id="KW-0677">Repeat</keyword>
<feature type="domain" description="Disease resistance protein winged helix" evidence="9">
    <location>
        <begin position="431"/>
        <end position="482"/>
    </location>
</feature>
<organism evidence="10 11">
    <name type="scientific">Dichanthelium oligosanthes</name>
    <dbReference type="NCBI Taxonomy" id="888268"/>
    <lineage>
        <taxon>Eukaryota</taxon>
        <taxon>Viridiplantae</taxon>
        <taxon>Streptophyta</taxon>
        <taxon>Embryophyta</taxon>
        <taxon>Tracheophyta</taxon>
        <taxon>Spermatophyta</taxon>
        <taxon>Magnoliopsida</taxon>
        <taxon>Liliopsida</taxon>
        <taxon>Poales</taxon>
        <taxon>Poaceae</taxon>
        <taxon>PACMAD clade</taxon>
        <taxon>Panicoideae</taxon>
        <taxon>Panicodae</taxon>
        <taxon>Paniceae</taxon>
        <taxon>Dichantheliinae</taxon>
        <taxon>Dichanthelium</taxon>
    </lineage>
</organism>
<gene>
    <name evidence="10" type="ORF">BAE44_0002783</name>
</gene>
<sequence>MSGGAEMIAGAVVQHVAGMLGQATWERVELLWRFGDDVEEMKGTLVTMQAVMVDAENRSHGSESVRLWLKKLKSAAYNIEDTTDELAANTMIWRSSTCPVKLVFTSFNPLITRWTLSNKMRKIREELDKIAKEHRKFNFLQLADTRSSVNINNQETSVGSSDKIYMVGRQSEKSRILKLVLQNDGQAKISIIPIVGLGGMGKTTLAKSLFIAKETNVFDVKAWIHVSKEFDVKKIVADIVSQVEGSLQANDTRLQNLNAGIERILSGKIYLIVLDDLWEERGDRLEHLMELLQYGNEGSKIIITTRSAQVAAALCRIRYLQFHAVPHIELGALSSDDCWSIMNPPSMKNVQDVDLVTAGKEIARKCGGLPLVAKALGYVMNKNCTREAWLEIRDSNIFESKYDDYGILSGLMLSYHHMPSHLKLCFMYCSIFPKSHNIDHNSLIQQWVALGFIQDARGTSIQRIGEECINDFMGMSFLTLSTNPEVSVPTFLI</sequence>
<evidence type="ECO:0000313" key="10">
    <source>
        <dbReference type="EMBL" id="OEL36197.1"/>
    </source>
</evidence>
<keyword evidence="5" id="KW-0611">Plant defense</keyword>
<evidence type="ECO:0000259" key="7">
    <source>
        <dbReference type="Pfam" id="PF00931"/>
    </source>
</evidence>
<keyword evidence="4" id="KW-0547">Nucleotide-binding</keyword>
<keyword evidence="11" id="KW-1185">Reference proteome</keyword>
<dbReference type="InterPro" id="IPR041118">
    <property type="entry name" value="Rx_N"/>
</dbReference>
<evidence type="ECO:0000256" key="4">
    <source>
        <dbReference type="ARBA" id="ARBA00022741"/>
    </source>
</evidence>
<dbReference type="GO" id="GO:0043531">
    <property type="term" value="F:ADP binding"/>
    <property type="evidence" value="ECO:0007669"/>
    <property type="project" value="InterPro"/>
</dbReference>
<feature type="domain" description="Disease resistance N-terminal" evidence="8">
    <location>
        <begin position="12"/>
        <end position="94"/>
    </location>
</feature>
<dbReference type="InterPro" id="IPR027417">
    <property type="entry name" value="P-loop_NTPase"/>
</dbReference>
<dbReference type="Pfam" id="PF23559">
    <property type="entry name" value="WHD_DRP"/>
    <property type="match status" value="1"/>
</dbReference>
<evidence type="ECO:0000256" key="1">
    <source>
        <dbReference type="ARBA" id="ARBA00008894"/>
    </source>
</evidence>
<dbReference type="AlphaFoldDB" id="A0A1E5WFL4"/>
<feature type="domain" description="NB-ARC" evidence="7">
    <location>
        <begin position="174"/>
        <end position="346"/>
    </location>
</feature>
<dbReference type="OrthoDB" id="777601at2759"/>
<name>A0A1E5WFL4_9POAL</name>
<evidence type="ECO:0000256" key="5">
    <source>
        <dbReference type="ARBA" id="ARBA00022821"/>
    </source>
</evidence>
<dbReference type="InterPro" id="IPR058922">
    <property type="entry name" value="WHD_DRP"/>
</dbReference>
<protein>
    <submittedName>
        <fullName evidence="10">Disease resistance protein RGA2</fullName>
    </submittedName>
</protein>